<reference evidence="2" key="1">
    <citation type="journal article" date="2019" name="Sci. Rep.">
        <title>Draft genome of Tanacetum cinerariifolium, the natural source of mosquito coil.</title>
        <authorList>
            <person name="Yamashiro T."/>
            <person name="Shiraishi A."/>
            <person name="Satake H."/>
            <person name="Nakayama K."/>
        </authorList>
    </citation>
    <scope>NUCLEOTIDE SEQUENCE</scope>
</reference>
<organism evidence="2">
    <name type="scientific">Tanacetum cinerariifolium</name>
    <name type="common">Dalmatian daisy</name>
    <name type="synonym">Chrysanthemum cinerariifolium</name>
    <dbReference type="NCBI Taxonomy" id="118510"/>
    <lineage>
        <taxon>Eukaryota</taxon>
        <taxon>Viridiplantae</taxon>
        <taxon>Streptophyta</taxon>
        <taxon>Embryophyta</taxon>
        <taxon>Tracheophyta</taxon>
        <taxon>Spermatophyta</taxon>
        <taxon>Magnoliopsida</taxon>
        <taxon>eudicotyledons</taxon>
        <taxon>Gunneridae</taxon>
        <taxon>Pentapetalae</taxon>
        <taxon>asterids</taxon>
        <taxon>campanulids</taxon>
        <taxon>Asterales</taxon>
        <taxon>Asteraceae</taxon>
        <taxon>Asteroideae</taxon>
        <taxon>Anthemideae</taxon>
        <taxon>Anthemidinae</taxon>
        <taxon>Tanacetum</taxon>
    </lineage>
</organism>
<feature type="compositionally biased region" description="Polar residues" evidence="1">
    <location>
        <begin position="1"/>
        <end position="35"/>
    </location>
</feature>
<proteinExistence type="predicted"/>
<sequence>MHDQTSESWLQSQPSITGNRPCQTKASSLPATTIRESAPKPGRPWNKRTMAINVRMVTINGQHGRPINSVSCSKPTVKCSLPSTVRPPTRWLCHRCARVTTA</sequence>
<feature type="non-terminal residue" evidence="2">
    <location>
        <position position="102"/>
    </location>
</feature>
<feature type="region of interest" description="Disordered" evidence="1">
    <location>
        <begin position="1"/>
        <end position="46"/>
    </location>
</feature>
<name>A0A699X1M9_TANCI</name>
<comment type="caution">
    <text evidence="2">The sequence shown here is derived from an EMBL/GenBank/DDBJ whole genome shotgun (WGS) entry which is preliminary data.</text>
</comment>
<accession>A0A699X1M9</accession>
<dbReference type="AlphaFoldDB" id="A0A699X1M9"/>
<gene>
    <name evidence="2" type="ORF">Tci_924379</name>
</gene>
<protein>
    <submittedName>
        <fullName evidence="2">Uncharacterized protein</fullName>
    </submittedName>
</protein>
<evidence type="ECO:0000313" key="2">
    <source>
        <dbReference type="EMBL" id="GFD52410.1"/>
    </source>
</evidence>
<dbReference type="EMBL" id="BKCJ011781945">
    <property type="protein sequence ID" value="GFD52410.1"/>
    <property type="molecule type" value="Genomic_DNA"/>
</dbReference>
<evidence type="ECO:0000256" key="1">
    <source>
        <dbReference type="SAM" id="MobiDB-lite"/>
    </source>
</evidence>